<sequence>MGDMKNHIIVCSMFILLGGCVSVSLPGKKVVSAKDVAFEAPSSPFKEIKMSNVDKAWLSDKTANTISYFSECGNTADPSLETLESDAVSAINDLKVIKSEDLQFNGREARQTIVTGKLDGVPVKMSFVLLKKNGCNYTLSYGGTAAQFSQEESAFENFKRNFRAP</sequence>
<dbReference type="Gene3D" id="3.40.1000.10">
    <property type="entry name" value="Mog1/PsbP, alpha/beta/alpha sandwich"/>
    <property type="match status" value="1"/>
</dbReference>
<organism evidence="1 2">
    <name type="scientific">Bdellovibrio bacteriovorus</name>
    <dbReference type="NCBI Taxonomy" id="959"/>
    <lineage>
        <taxon>Bacteria</taxon>
        <taxon>Pseudomonadati</taxon>
        <taxon>Bdellovibrionota</taxon>
        <taxon>Bdellovibrionia</taxon>
        <taxon>Bdellovibrionales</taxon>
        <taxon>Pseudobdellovibrionaceae</taxon>
        <taxon>Bdellovibrio</taxon>
    </lineage>
</organism>
<protein>
    <recommendedName>
        <fullName evidence="3">DUF1795 domain-containing protein</fullName>
    </recommendedName>
</protein>
<keyword evidence="2" id="KW-1185">Reference proteome</keyword>
<dbReference type="AlphaFoldDB" id="A0A150WNY4"/>
<dbReference type="OrthoDB" id="5512605at2"/>
<evidence type="ECO:0000313" key="2">
    <source>
        <dbReference type="Proteomes" id="UP000075320"/>
    </source>
</evidence>
<dbReference type="EMBL" id="LUKE01000001">
    <property type="protein sequence ID" value="KYG66211.1"/>
    <property type="molecule type" value="Genomic_DNA"/>
</dbReference>
<gene>
    <name evidence="1" type="ORF">AZI86_03885</name>
</gene>
<proteinExistence type="predicted"/>
<evidence type="ECO:0008006" key="3">
    <source>
        <dbReference type="Google" id="ProtNLM"/>
    </source>
</evidence>
<reference evidence="1 2" key="1">
    <citation type="submission" date="2016-03" db="EMBL/GenBank/DDBJ databases">
        <authorList>
            <person name="Ploux O."/>
        </authorList>
    </citation>
    <scope>NUCLEOTIDE SEQUENCE [LARGE SCALE GENOMIC DNA]</scope>
    <source>
        <strain evidence="1 2">R0</strain>
    </source>
</reference>
<dbReference type="Proteomes" id="UP000075320">
    <property type="component" value="Unassembled WGS sequence"/>
</dbReference>
<name>A0A150WNY4_BDEBC</name>
<dbReference type="PROSITE" id="PS51257">
    <property type="entry name" value="PROKAR_LIPOPROTEIN"/>
    <property type="match status" value="1"/>
</dbReference>
<accession>A0A150WNY4</accession>
<comment type="caution">
    <text evidence="1">The sequence shown here is derived from an EMBL/GenBank/DDBJ whole genome shotgun (WGS) entry which is preliminary data.</text>
</comment>
<evidence type="ECO:0000313" key="1">
    <source>
        <dbReference type="EMBL" id="KYG66211.1"/>
    </source>
</evidence>